<dbReference type="AlphaFoldDB" id="A0A501WX62"/>
<name>A0A501WX62_9RHOB</name>
<evidence type="ECO:0000313" key="1">
    <source>
        <dbReference type="EMBL" id="TPE50466.1"/>
    </source>
</evidence>
<comment type="caution">
    <text evidence="1">The sequence shown here is derived from an EMBL/GenBank/DDBJ whole genome shotgun (WGS) entry which is preliminary data.</text>
</comment>
<organism evidence="1 2">
    <name type="scientific">Amaricoccus solimangrovi</name>
    <dbReference type="NCBI Taxonomy" id="2589815"/>
    <lineage>
        <taxon>Bacteria</taxon>
        <taxon>Pseudomonadati</taxon>
        <taxon>Pseudomonadota</taxon>
        <taxon>Alphaproteobacteria</taxon>
        <taxon>Rhodobacterales</taxon>
        <taxon>Paracoccaceae</taxon>
        <taxon>Amaricoccus</taxon>
    </lineage>
</organism>
<reference evidence="1 2" key="1">
    <citation type="submission" date="2019-06" db="EMBL/GenBank/DDBJ databases">
        <title>A novel bacterium of genus Amaricoccus, isolated from marine sediment.</title>
        <authorList>
            <person name="Huang H."/>
            <person name="Mo K."/>
            <person name="Hu Y."/>
        </authorList>
    </citation>
    <scope>NUCLEOTIDE SEQUENCE [LARGE SCALE GENOMIC DNA]</scope>
    <source>
        <strain evidence="1 2">HB172011</strain>
    </source>
</reference>
<sequence>MPRPRKTAPRDEFEFESEDDLYADPDDFVEGLRYAVARARCSVSGAFDLGAGRCYVDLDSLGAADFGD</sequence>
<keyword evidence="2" id="KW-1185">Reference proteome</keyword>
<gene>
    <name evidence="1" type="ORF">FJM51_11770</name>
</gene>
<proteinExistence type="predicted"/>
<dbReference type="RefSeq" id="WP_140454343.1">
    <property type="nucleotide sequence ID" value="NZ_VFRP01000010.1"/>
</dbReference>
<accession>A0A501WX62</accession>
<evidence type="ECO:0000313" key="2">
    <source>
        <dbReference type="Proteomes" id="UP000319255"/>
    </source>
</evidence>
<dbReference type="Proteomes" id="UP000319255">
    <property type="component" value="Unassembled WGS sequence"/>
</dbReference>
<protein>
    <submittedName>
        <fullName evidence="1">Uncharacterized protein</fullName>
    </submittedName>
</protein>
<dbReference type="EMBL" id="VFRP01000010">
    <property type="protein sequence ID" value="TPE50466.1"/>
    <property type="molecule type" value="Genomic_DNA"/>
</dbReference>